<evidence type="ECO:0000313" key="1">
    <source>
        <dbReference type="EMBL" id="THU86827.1"/>
    </source>
</evidence>
<dbReference type="EMBL" id="ML179477">
    <property type="protein sequence ID" value="THU86827.1"/>
    <property type="molecule type" value="Genomic_DNA"/>
</dbReference>
<gene>
    <name evidence="1" type="ORF">K435DRAFT_804778</name>
</gene>
<evidence type="ECO:0000313" key="2">
    <source>
        <dbReference type="Proteomes" id="UP000297245"/>
    </source>
</evidence>
<sequence length="138" mass="15581">MALYRPALYRPDFFSALWLFSDNSYSPPLTRYYLFQTAFCPYESTDSTDKRKTTSSRPAGVGKKMVETVAKVLHTVTYKSQPRDRPTLQPRHATRSIATTLLAIVLLVGNEEFFLSPMAFVKPLKVGTYPGIESVLHA</sequence>
<protein>
    <submittedName>
        <fullName evidence="1">Uncharacterized protein</fullName>
    </submittedName>
</protein>
<proteinExistence type="predicted"/>
<accession>A0A4S8LD38</accession>
<keyword evidence="2" id="KW-1185">Reference proteome</keyword>
<dbReference type="AlphaFoldDB" id="A0A4S8LD38"/>
<organism evidence="1 2">
    <name type="scientific">Dendrothele bispora (strain CBS 962.96)</name>
    <dbReference type="NCBI Taxonomy" id="1314807"/>
    <lineage>
        <taxon>Eukaryota</taxon>
        <taxon>Fungi</taxon>
        <taxon>Dikarya</taxon>
        <taxon>Basidiomycota</taxon>
        <taxon>Agaricomycotina</taxon>
        <taxon>Agaricomycetes</taxon>
        <taxon>Agaricomycetidae</taxon>
        <taxon>Agaricales</taxon>
        <taxon>Agaricales incertae sedis</taxon>
        <taxon>Dendrothele</taxon>
    </lineage>
</organism>
<dbReference type="Proteomes" id="UP000297245">
    <property type="component" value="Unassembled WGS sequence"/>
</dbReference>
<name>A0A4S8LD38_DENBC</name>
<reference evidence="1 2" key="1">
    <citation type="journal article" date="2019" name="Nat. Ecol. Evol.">
        <title>Megaphylogeny resolves global patterns of mushroom evolution.</title>
        <authorList>
            <person name="Varga T."/>
            <person name="Krizsan K."/>
            <person name="Foldi C."/>
            <person name="Dima B."/>
            <person name="Sanchez-Garcia M."/>
            <person name="Sanchez-Ramirez S."/>
            <person name="Szollosi G.J."/>
            <person name="Szarkandi J.G."/>
            <person name="Papp V."/>
            <person name="Albert L."/>
            <person name="Andreopoulos W."/>
            <person name="Angelini C."/>
            <person name="Antonin V."/>
            <person name="Barry K.W."/>
            <person name="Bougher N.L."/>
            <person name="Buchanan P."/>
            <person name="Buyck B."/>
            <person name="Bense V."/>
            <person name="Catcheside P."/>
            <person name="Chovatia M."/>
            <person name="Cooper J."/>
            <person name="Damon W."/>
            <person name="Desjardin D."/>
            <person name="Finy P."/>
            <person name="Geml J."/>
            <person name="Haridas S."/>
            <person name="Hughes K."/>
            <person name="Justo A."/>
            <person name="Karasinski D."/>
            <person name="Kautmanova I."/>
            <person name="Kiss B."/>
            <person name="Kocsube S."/>
            <person name="Kotiranta H."/>
            <person name="LaButti K.M."/>
            <person name="Lechner B.E."/>
            <person name="Liimatainen K."/>
            <person name="Lipzen A."/>
            <person name="Lukacs Z."/>
            <person name="Mihaltcheva S."/>
            <person name="Morgado L.N."/>
            <person name="Niskanen T."/>
            <person name="Noordeloos M.E."/>
            <person name="Ohm R.A."/>
            <person name="Ortiz-Santana B."/>
            <person name="Ovrebo C."/>
            <person name="Racz N."/>
            <person name="Riley R."/>
            <person name="Savchenko A."/>
            <person name="Shiryaev A."/>
            <person name="Soop K."/>
            <person name="Spirin V."/>
            <person name="Szebenyi C."/>
            <person name="Tomsovsky M."/>
            <person name="Tulloss R.E."/>
            <person name="Uehling J."/>
            <person name="Grigoriev I.V."/>
            <person name="Vagvolgyi C."/>
            <person name="Papp T."/>
            <person name="Martin F.M."/>
            <person name="Miettinen O."/>
            <person name="Hibbett D.S."/>
            <person name="Nagy L.G."/>
        </authorList>
    </citation>
    <scope>NUCLEOTIDE SEQUENCE [LARGE SCALE GENOMIC DNA]</scope>
    <source>
        <strain evidence="1 2">CBS 962.96</strain>
    </source>
</reference>